<evidence type="ECO:0000313" key="2">
    <source>
        <dbReference type="Proteomes" id="UP001175000"/>
    </source>
</evidence>
<accession>A0AA40CAJ7</accession>
<reference evidence="1" key="1">
    <citation type="submission" date="2023-06" db="EMBL/GenBank/DDBJ databases">
        <title>Genome-scale phylogeny and comparative genomics of the fungal order Sordariales.</title>
        <authorList>
            <consortium name="Lawrence Berkeley National Laboratory"/>
            <person name="Hensen N."/>
            <person name="Bonometti L."/>
            <person name="Westerberg I."/>
            <person name="Brannstrom I.O."/>
            <person name="Guillou S."/>
            <person name="Cros-Aarteil S."/>
            <person name="Calhoun S."/>
            <person name="Haridas S."/>
            <person name="Kuo A."/>
            <person name="Mondo S."/>
            <person name="Pangilinan J."/>
            <person name="Riley R."/>
            <person name="Labutti K."/>
            <person name="Andreopoulos B."/>
            <person name="Lipzen A."/>
            <person name="Chen C."/>
            <person name="Yanf M."/>
            <person name="Daum C."/>
            <person name="Ng V."/>
            <person name="Clum A."/>
            <person name="Steindorff A."/>
            <person name="Ohm R."/>
            <person name="Martin F."/>
            <person name="Silar P."/>
            <person name="Natvig D."/>
            <person name="Lalanne C."/>
            <person name="Gautier V."/>
            <person name="Ament-Velasquez S.L."/>
            <person name="Kruys A."/>
            <person name="Hutchinson M.I."/>
            <person name="Powell A.J."/>
            <person name="Barry K."/>
            <person name="Miller A.N."/>
            <person name="Grigoriev I.V."/>
            <person name="Debuchy R."/>
            <person name="Gladieux P."/>
            <person name="Thoren M.H."/>
            <person name="Johannesson H."/>
        </authorList>
    </citation>
    <scope>NUCLEOTIDE SEQUENCE</scope>
    <source>
        <strain evidence="1">CBS 606.72</strain>
    </source>
</reference>
<sequence length="181" mass="20403">MGRRREGSETEDVKPRWRGSENDFEFSRRNYGRYLLWENACSTMNWLRIGLSWDSAAWCTCSVAHGLALVGAPSYFPAEYRQPHHLPISNHLRPFLLNHGYRTQPSAKSRASGGSWSPHHFCMASESRAQTSRHRCFQPHGTAADGVSGEEACGHARCEKKFAAATTHCTVITMLSQTKDF</sequence>
<proteinExistence type="predicted"/>
<gene>
    <name evidence="1" type="ORF">B0T14DRAFT_6628</name>
</gene>
<evidence type="ECO:0000313" key="1">
    <source>
        <dbReference type="EMBL" id="KAK0631641.1"/>
    </source>
</evidence>
<dbReference type="EMBL" id="JAULSU010000001">
    <property type="protein sequence ID" value="KAK0631641.1"/>
    <property type="molecule type" value="Genomic_DNA"/>
</dbReference>
<comment type="caution">
    <text evidence="1">The sequence shown here is derived from an EMBL/GenBank/DDBJ whole genome shotgun (WGS) entry which is preliminary data.</text>
</comment>
<dbReference type="AlphaFoldDB" id="A0AA40CAJ7"/>
<protein>
    <submittedName>
        <fullName evidence="1">Uncharacterized protein</fullName>
    </submittedName>
</protein>
<name>A0AA40CAJ7_9PEZI</name>
<dbReference type="Proteomes" id="UP001175000">
    <property type="component" value="Unassembled WGS sequence"/>
</dbReference>
<organism evidence="1 2">
    <name type="scientific">Immersiella caudata</name>
    <dbReference type="NCBI Taxonomy" id="314043"/>
    <lineage>
        <taxon>Eukaryota</taxon>
        <taxon>Fungi</taxon>
        <taxon>Dikarya</taxon>
        <taxon>Ascomycota</taxon>
        <taxon>Pezizomycotina</taxon>
        <taxon>Sordariomycetes</taxon>
        <taxon>Sordariomycetidae</taxon>
        <taxon>Sordariales</taxon>
        <taxon>Lasiosphaeriaceae</taxon>
        <taxon>Immersiella</taxon>
    </lineage>
</organism>
<keyword evidence="2" id="KW-1185">Reference proteome</keyword>